<dbReference type="Gene3D" id="3.40.50.720">
    <property type="entry name" value="NAD(P)-binding Rossmann-like Domain"/>
    <property type="match status" value="1"/>
</dbReference>
<dbReference type="SUPFAM" id="SSF51735">
    <property type="entry name" value="NAD(P)-binding Rossmann-fold domains"/>
    <property type="match status" value="1"/>
</dbReference>
<comment type="similarity">
    <text evidence="1">Belongs to the NmrA-type oxidoreductase family.</text>
</comment>
<feature type="compositionally biased region" description="Basic residues" evidence="4">
    <location>
        <begin position="83"/>
        <end position="99"/>
    </location>
</feature>
<keyword evidence="2" id="KW-0521">NADP</keyword>
<evidence type="ECO:0000313" key="6">
    <source>
        <dbReference type="EMBL" id="TKC34016.1"/>
    </source>
</evidence>
<protein>
    <recommendedName>
        <fullName evidence="3">NmrA-like family domain-containing protein 1</fullName>
    </recommendedName>
</protein>
<gene>
    <name evidence="6" type="ORF">EI555_000076</name>
</gene>
<evidence type="ECO:0000259" key="5">
    <source>
        <dbReference type="Pfam" id="PF05368"/>
    </source>
</evidence>
<name>A0A4U1EES6_MONMO</name>
<feature type="region of interest" description="Disordered" evidence="4">
    <location>
        <begin position="43"/>
        <end position="158"/>
    </location>
</feature>
<dbReference type="Gene3D" id="3.90.25.10">
    <property type="entry name" value="UDP-galactose 4-epimerase, domain 1"/>
    <property type="match status" value="1"/>
</dbReference>
<feature type="compositionally biased region" description="Basic and acidic residues" evidence="4">
    <location>
        <begin position="71"/>
        <end position="82"/>
    </location>
</feature>
<feature type="domain" description="NmrA-like" evidence="5">
    <location>
        <begin position="248"/>
        <end position="520"/>
    </location>
</feature>
<feature type="non-terminal residue" evidence="6">
    <location>
        <position position="1"/>
    </location>
</feature>
<evidence type="ECO:0000256" key="3">
    <source>
        <dbReference type="ARBA" id="ARBA00040296"/>
    </source>
</evidence>
<feature type="compositionally biased region" description="Low complexity" evidence="4">
    <location>
        <begin position="56"/>
        <end position="70"/>
    </location>
</feature>
<dbReference type="GO" id="GO:0005634">
    <property type="term" value="C:nucleus"/>
    <property type="evidence" value="ECO:0007669"/>
    <property type="project" value="TreeGrafter"/>
</dbReference>
<dbReference type="PANTHER" id="PTHR42748">
    <property type="entry name" value="NITROGEN METABOLITE REPRESSION PROTEIN NMRA FAMILY MEMBER"/>
    <property type="match status" value="1"/>
</dbReference>
<feature type="non-terminal residue" evidence="6">
    <location>
        <position position="542"/>
    </location>
</feature>
<dbReference type="Proteomes" id="UP000308365">
    <property type="component" value="Unassembled WGS sequence"/>
</dbReference>
<evidence type="ECO:0000256" key="4">
    <source>
        <dbReference type="SAM" id="MobiDB-lite"/>
    </source>
</evidence>
<organism evidence="6 7">
    <name type="scientific">Monodon monoceros</name>
    <name type="common">Narwhal</name>
    <name type="synonym">Ceratodon monodon</name>
    <dbReference type="NCBI Taxonomy" id="40151"/>
    <lineage>
        <taxon>Eukaryota</taxon>
        <taxon>Metazoa</taxon>
        <taxon>Chordata</taxon>
        <taxon>Craniata</taxon>
        <taxon>Vertebrata</taxon>
        <taxon>Euteleostomi</taxon>
        <taxon>Mammalia</taxon>
        <taxon>Eutheria</taxon>
        <taxon>Laurasiatheria</taxon>
        <taxon>Artiodactyla</taxon>
        <taxon>Whippomorpha</taxon>
        <taxon>Cetacea</taxon>
        <taxon>Odontoceti</taxon>
        <taxon>Monodontidae</taxon>
        <taxon>Monodon</taxon>
    </lineage>
</organism>
<dbReference type="InterPro" id="IPR051164">
    <property type="entry name" value="NmrA-like_oxidored"/>
</dbReference>
<dbReference type="PANTHER" id="PTHR42748:SF16">
    <property type="entry name" value="NMRA-LIKE FAMILY DOMAIN-CONTAINING PROTEIN 1"/>
    <property type="match status" value="1"/>
</dbReference>
<dbReference type="AlphaFoldDB" id="A0A4U1EES6"/>
<evidence type="ECO:0000256" key="1">
    <source>
        <dbReference type="ARBA" id="ARBA00006328"/>
    </source>
</evidence>
<accession>A0A4U1EES6</accession>
<dbReference type="InterPro" id="IPR036291">
    <property type="entry name" value="NAD(P)-bd_dom_sf"/>
</dbReference>
<proteinExistence type="inferred from homology"/>
<evidence type="ECO:0000256" key="2">
    <source>
        <dbReference type="ARBA" id="ARBA00022857"/>
    </source>
</evidence>
<dbReference type="FunFam" id="3.40.50.720:FF:001609">
    <property type="entry name" value="NmrA-like family domain-containing protein 1"/>
    <property type="match status" value="1"/>
</dbReference>
<dbReference type="EMBL" id="RWIC01002151">
    <property type="protein sequence ID" value="TKC34016.1"/>
    <property type="molecule type" value="Genomic_DNA"/>
</dbReference>
<evidence type="ECO:0000313" key="7">
    <source>
        <dbReference type="Proteomes" id="UP000308365"/>
    </source>
</evidence>
<sequence length="542" mass="59213">RQEELCFQAKLHTIHHTFIKYPLQRFLGKLNFHQKTEEAVGLPQAGAGAQRAMADRAQLPRARAGQARGGAPREGRQGADTHRPRRLAQRRGRRSRRSQAGRPTCARRGGGACGGHTPAAGKWLQSQNASRLRKSKSSRSWDEPSVSAEGGGGSAPRRVRAQMAGIRKQASLGSPHAGWPGRGDFARLQLELGAGDGAARRLPSFPSAVDSAAKPGVRTPDPFTDCAPLTALRPLRTEFPAPGLMADKKLVVVFGATGAQGGSVARTLLEDGTFRVRVVTRDPGQRAAKKLRLQGAEVVQGDQDDEASMELALIGAHATFIVTNYWENCSQEQEVKQGKLLADLAKRLGLHYVVYSGLENIKKLTAGRLAAGHFDGKGEVEEYFRDIGVPMTSVRLPCYFENLLSCFLPQKAPDGKSYLLSLPMGDVPMDGMSVSDLGPVVLSLLKMPEDYIDQNIGLSTCRHTVEEYAALLSRHTRKTVRDAKISPEDYEKLGFPGAEDLANMFRFYALKPDRNIELSLRLNPKARTLDQWLEQHKGDFAG</sequence>
<dbReference type="InterPro" id="IPR008030">
    <property type="entry name" value="NmrA-like"/>
</dbReference>
<comment type="caution">
    <text evidence="6">The sequence shown here is derived from an EMBL/GenBank/DDBJ whole genome shotgun (WGS) entry which is preliminary data.</text>
</comment>
<reference evidence="7" key="1">
    <citation type="journal article" date="2019" name="IScience">
        <title>Narwhal Genome Reveals Long-Term Low Genetic Diversity despite Current Large Abundance Size.</title>
        <authorList>
            <person name="Westbury M.V."/>
            <person name="Petersen B."/>
            <person name="Garde E."/>
            <person name="Heide-Jorgensen M.P."/>
            <person name="Lorenzen E.D."/>
        </authorList>
    </citation>
    <scope>NUCLEOTIDE SEQUENCE [LARGE SCALE GENOMIC DNA]</scope>
</reference>
<dbReference type="Pfam" id="PF05368">
    <property type="entry name" value="NmrA"/>
    <property type="match status" value="1"/>
</dbReference>